<gene>
    <name evidence="2" type="ORF">TSPGSL018_29869</name>
</gene>
<name>A0A061RQT0_9CHLO</name>
<sequence length="55" mass="5615">NAFRTDALWAKEWESGAVRVSWEPVQPLRAKAVTDGSDGADGGPGCGIGPSCGAL</sequence>
<proteinExistence type="predicted"/>
<organism evidence="2">
    <name type="scientific">Tetraselmis sp. GSL018</name>
    <dbReference type="NCBI Taxonomy" id="582737"/>
    <lineage>
        <taxon>Eukaryota</taxon>
        <taxon>Viridiplantae</taxon>
        <taxon>Chlorophyta</taxon>
        <taxon>core chlorophytes</taxon>
        <taxon>Chlorodendrophyceae</taxon>
        <taxon>Chlorodendrales</taxon>
        <taxon>Chlorodendraceae</taxon>
        <taxon>Tetraselmis</taxon>
    </lineage>
</organism>
<feature type="compositionally biased region" description="Gly residues" evidence="1">
    <location>
        <begin position="39"/>
        <end position="55"/>
    </location>
</feature>
<feature type="non-terminal residue" evidence="2">
    <location>
        <position position="1"/>
    </location>
</feature>
<protein>
    <submittedName>
        <fullName evidence="2">Uncharacterized protein</fullName>
    </submittedName>
</protein>
<dbReference type="EMBL" id="GBEZ01012888">
    <property type="protein sequence ID" value="JAC73045.1"/>
    <property type="molecule type" value="Transcribed_RNA"/>
</dbReference>
<evidence type="ECO:0000313" key="2">
    <source>
        <dbReference type="EMBL" id="JAC73045.1"/>
    </source>
</evidence>
<feature type="region of interest" description="Disordered" evidence="1">
    <location>
        <begin position="32"/>
        <end position="55"/>
    </location>
</feature>
<accession>A0A061RQT0</accession>
<reference evidence="2" key="1">
    <citation type="submission" date="2014-05" db="EMBL/GenBank/DDBJ databases">
        <title>The transcriptome of the halophilic microalga Tetraselmis sp. GSL018 isolated from the Great Salt Lake, Utah.</title>
        <authorList>
            <person name="Jinkerson R.E."/>
            <person name="D'Adamo S."/>
            <person name="Posewitz M.C."/>
        </authorList>
    </citation>
    <scope>NUCLEOTIDE SEQUENCE</scope>
    <source>
        <strain evidence="2">GSL018</strain>
    </source>
</reference>
<evidence type="ECO:0000256" key="1">
    <source>
        <dbReference type="SAM" id="MobiDB-lite"/>
    </source>
</evidence>
<dbReference type="AlphaFoldDB" id="A0A061RQT0"/>